<reference evidence="6" key="1">
    <citation type="submission" date="2023-10" db="EMBL/GenBank/DDBJ databases">
        <authorList>
            <person name="Chen Y."/>
            <person name="Shah S."/>
            <person name="Dougan E. K."/>
            <person name="Thang M."/>
            <person name="Chan C."/>
        </authorList>
    </citation>
    <scope>NUCLEOTIDE SEQUENCE [LARGE SCALE GENOMIC DNA]</scope>
</reference>
<evidence type="ECO:0000256" key="1">
    <source>
        <dbReference type="ARBA" id="ARBA00022679"/>
    </source>
</evidence>
<dbReference type="CDD" id="cd00296">
    <property type="entry name" value="SIR2"/>
    <property type="match status" value="1"/>
</dbReference>
<gene>
    <name evidence="6" type="ORF">PCOR1329_LOCUS70916</name>
</gene>
<evidence type="ECO:0000313" key="6">
    <source>
        <dbReference type="EMBL" id="CAK0890814.1"/>
    </source>
</evidence>
<dbReference type="Proteomes" id="UP001189429">
    <property type="component" value="Unassembled WGS sequence"/>
</dbReference>
<dbReference type="InterPro" id="IPR003000">
    <property type="entry name" value="Sirtuin"/>
</dbReference>
<keyword evidence="7" id="KW-1185">Reference proteome</keyword>
<accession>A0ABN9WYT2</accession>
<feature type="region of interest" description="Disordered" evidence="4">
    <location>
        <begin position="58"/>
        <end position="78"/>
    </location>
</feature>
<feature type="compositionally biased region" description="Basic residues" evidence="4">
    <location>
        <begin position="104"/>
        <end position="116"/>
    </location>
</feature>
<dbReference type="Gene3D" id="3.40.50.1220">
    <property type="entry name" value="TPP-binding domain"/>
    <property type="match status" value="1"/>
</dbReference>
<sequence>MVDDPSAPTLCRRGAETRLALAPRARPSLPRASATRRIRLRLECNALVVLLRSWGRCHPSSPSLAPSPPSSLPLPRPPSSSTAILAEVWGGFGLQTAPGLLRRSGGRKRRRRRRKLLPGPGLAMTAGGARYTAEKPGVAVRSAPRLGGEALLHLQRGGDTGIARPRVIVEEIWEEGALSKAEIQDILDSYSNPDVSLPLEAKYWSKQQLEMFVMTTGAIRPKGCSMPDERLLVNAAMSKDQIARAFGTAAAWIADADAILIGSGAGMGVDSGLNTFRGSRRGVWAGLDAVGLAYEEICHPRWFQEEPHLGWAFWNFCHRTYQSTVPHPGYAAVRELAQRCPLGFFSFTSNIDSHWAASGMRADSVLEVHGAVRWLQCSVPCCPDVWRAPRDLGLSEDEATHRARGVLPTCPKCRAVARPNVQMFGGDAGFSRARRGAQFAKYDAWLKGLEARADRESLRVACVEIGCGLTVPTVRKELESVVRRFPGARLIRVNPENPGLAPDLADRGASLPVAASLAIQELSRQVQVQAEEPKVTFVLWGMWESGGVEIQAPYGSSVGRLLRLAGAQEGASVDFDHTLKGWPQAVVGGAPELAPDDPVPVHCFQEVRSGGSAERRLTAVVVLEAQIWISEDGSDNMNAQLRARCREVESLLDDLNALFELKSYQDEVRKCRDRRSVHKLAKSVHFQVLPKYGIEATDRGTAAMMAFISSCCCGDNWASWAIQEKVDRSMDLSYIKHIEHLPLVAPPP</sequence>
<evidence type="ECO:0000313" key="7">
    <source>
        <dbReference type="Proteomes" id="UP001189429"/>
    </source>
</evidence>
<dbReference type="InterPro" id="IPR029035">
    <property type="entry name" value="DHS-like_NAD/FAD-binding_dom"/>
</dbReference>
<dbReference type="PANTHER" id="PTHR11085">
    <property type="entry name" value="NAD-DEPENDENT PROTEIN DEACYLASE SIRTUIN-5, MITOCHONDRIAL-RELATED"/>
    <property type="match status" value="1"/>
</dbReference>
<dbReference type="Pfam" id="PF02146">
    <property type="entry name" value="SIR2"/>
    <property type="match status" value="1"/>
</dbReference>
<dbReference type="SUPFAM" id="SSF52467">
    <property type="entry name" value="DHS-like NAD/FAD-binding domain"/>
    <property type="match status" value="1"/>
</dbReference>
<comment type="caution">
    <text evidence="3">Lacks conserved residue(s) required for the propagation of feature annotation.</text>
</comment>
<feature type="region of interest" description="Disordered" evidence="4">
    <location>
        <begin position="100"/>
        <end position="119"/>
    </location>
</feature>
<feature type="compositionally biased region" description="Pro residues" evidence="4">
    <location>
        <begin position="65"/>
        <end position="78"/>
    </location>
</feature>
<protein>
    <recommendedName>
        <fullName evidence="5">Deacetylase sirtuin-type domain-containing protein</fullName>
    </recommendedName>
</protein>
<proteinExistence type="predicted"/>
<name>A0ABN9WYT2_9DINO</name>
<dbReference type="PROSITE" id="PS50305">
    <property type="entry name" value="SIRTUIN"/>
    <property type="match status" value="1"/>
</dbReference>
<dbReference type="EMBL" id="CAUYUJ010019392">
    <property type="protein sequence ID" value="CAK0890814.1"/>
    <property type="molecule type" value="Genomic_DNA"/>
</dbReference>
<dbReference type="PANTHER" id="PTHR11085:SF10">
    <property type="entry name" value="NAD-DEPENDENT PROTEIN DEACYLASE SIRTUIN-5, MITOCHONDRIAL-RELATED"/>
    <property type="match status" value="1"/>
</dbReference>
<evidence type="ECO:0000256" key="3">
    <source>
        <dbReference type="PROSITE-ProRule" id="PRU00236"/>
    </source>
</evidence>
<dbReference type="InterPro" id="IPR026591">
    <property type="entry name" value="Sirtuin_cat_small_dom_sf"/>
</dbReference>
<dbReference type="InterPro" id="IPR026590">
    <property type="entry name" value="Ssirtuin_cat_dom"/>
</dbReference>
<organism evidence="6 7">
    <name type="scientific">Prorocentrum cordatum</name>
    <dbReference type="NCBI Taxonomy" id="2364126"/>
    <lineage>
        <taxon>Eukaryota</taxon>
        <taxon>Sar</taxon>
        <taxon>Alveolata</taxon>
        <taxon>Dinophyceae</taxon>
        <taxon>Prorocentrales</taxon>
        <taxon>Prorocentraceae</taxon>
        <taxon>Prorocentrum</taxon>
    </lineage>
</organism>
<evidence type="ECO:0000259" key="5">
    <source>
        <dbReference type="PROSITE" id="PS50305"/>
    </source>
</evidence>
<evidence type="ECO:0000256" key="2">
    <source>
        <dbReference type="ARBA" id="ARBA00023027"/>
    </source>
</evidence>
<keyword evidence="2" id="KW-0520">NAD</keyword>
<keyword evidence="1" id="KW-0808">Transferase</keyword>
<feature type="domain" description="Deacetylase sirtuin-type" evidence="5">
    <location>
        <begin position="237"/>
        <end position="531"/>
    </location>
</feature>
<evidence type="ECO:0000256" key="4">
    <source>
        <dbReference type="SAM" id="MobiDB-lite"/>
    </source>
</evidence>
<dbReference type="InterPro" id="IPR050134">
    <property type="entry name" value="NAD-dep_sirtuin_deacylases"/>
</dbReference>
<dbReference type="Gene3D" id="3.30.1600.10">
    <property type="entry name" value="SIR2/SIRT2 'Small Domain"/>
    <property type="match status" value="1"/>
</dbReference>
<comment type="caution">
    <text evidence="6">The sequence shown here is derived from an EMBL/GenBank/DDBJ whole genome shotgun (WGS) entry which is preliminary data.</text>
</comment>